<dbReference type="Proteomes" id="UP000595446">
    <property type="component" value="Chromosome"/>
</dbReference>
<gene>
    <name evidence="1" type="ORF">MHEC_28950</name>
</gene>
<reference evidence="1 2" key="1">
    <citation type="submission" date="2020-12" db="EMBL/GenBank/DDBJ databases">
        <title>Complete genome sequence of Mycobacterium heckeshornense JCM 15655T, closely related to a pathogenic non-tuberculous mycobacterial species Mycobacterium xenopi.</title>
        <authorList>
            <person name="Yoshida M."/>
            <person name="Fukano H."/>
            <person name="Asakura T."/>
            <person name="Suzuki M."/>
            <person name="Hoshino Y."/>
        </authorList>
    </citation>
    <scope>NUCLEOTIDE SEQUENCE [LARGE SCALE GENOMIC DNA]</scope>
    <source>
        <strain evidence="1 2">JCM 15655</strain>
    </source>
</reference>
<protein>
    <submittedName>
        <fullName evidence="1">Uncharacterized protein</fullName>
    </submittedName>
</protein>
<evidence type="ECO:0000313" key="1">
    <source>
        <dbReference type="EMBL" id="BCO36462.1"/>
    </source>
</evidence>
<dbReference type="EMBL" id="AP024237">
    <property type="protein sequence ID" value="BCO36462.1"/>
    <property type="molecule type" value="Genomic_DNA"/>
</dbReference>
<dbReference type="AlphaFoldDB" id="A0A7R7GUZ6"/>
<sequence>MIARNHPEKVRHVFTLGSPFRMLATDTLGPRLPWRRFLKAQSEELDLLYVHEHDRPPLASTRYLDLQPDRRGGGLVDQPR</sequence>
<name>A0A7R7GUZ6_9MYCO</name>
<organism evidence="1 2">
    <name type="scientific">Mycobacterium heckeshornense</name>
    <dbReference type="NCBI Taxonomy" id="110505"/>
    <lineage>
        <taxon>Bacteria</taxon>
        <taxon>Bacillati</taxon>
        <taxon>Actinomycetota</taxon>
        <taxon>Actinomycetes</taxon>
        <taxon>Mycobacteriales</taxon>
        <taxon>Mycobacteriaceae</taxon>
        <taxon>Mycobacterium</taxon>
    </lineage>
</organism>
<proteinExistence type="predicted"/>
<accession>A0A7R7GUZ6</accession>
<evidence type="ECO:0000313" key="2">
    <source>
        <dbReference type="Proteomes" id="UP000595446"/>
    </source>
</evidence>
<keyword evidence="2" id="KW-1185">Reference proteome</keyword>